<evidence type="ECO:0000256" key="1">
    <source>
        <dbReference type="SAM" id="Phobius"/>
    </source>
</evidence>
<protein>
    <recommendedName>
        <fullName evidence="4">DUF485 domain-containing protein</fullName>
    </recommendedName>
</protein>
<keyword evidence="1" id="KW-0472">Membrane</keyword>
<evidence type="ECO:0008006" key="4">
    <source>
        <dbReference type="Google" id="ProtNLM"/>
    </source>
</evidence>
<accession>A0ABW6EU35</accession>
<keyword evidence="3" id="KW-1185">Reference proteome</keyword>
<organism evidence="2 3">
    <name type="scientific">Streptomyces rubiginosohelvolus</name>
    <dbReference type="NCBI Taxonomy" id="67362"/>
    <lineage>
        <taxon>Bacteria</taxon>
        <taxon>Bacillati</taxon>
        <taxon>Actinomycetota</taxon>
        <taxon>Actinomycetes</taxon>
        <taxon>Kitasatosporales</taxon>
        <taxon>Streptomycetaceae</taxon>
        <taxon>Streptomyces</taxon>
    </lineage>
</organism>
<dbReference type="RefSeq" id="WP_382769891.1">
    <property type="nucleotide sequence ID" value="NZ_JBHXKZ010000002.1"/>
</dbReference>
<feature type="transmembrane region" description="Helical" evidence="1">
    <location>
        <begin position="70"/>
        <end position="91"/>
    </location>
</feature>
<reference evidence="2 3" key="1">
    <citation type="submission" date="2024-09" db="EMBL/GenBank/DDBJ databases">
        <title>The Natural Products Discovery Center: Release of the First 8490 Sequenced Strains for Exploring Actinobacteria Biosynthetic Diversity.</title>
        <authorList>
            <person name="Kalkreuter E."/>
            <person name="Kautsar S.A."/>
            <person name="Yang D."/>
            <person name="Bader C.D."/>
            <person name="Teijaro C.N."/>
            <person name="Fluegel L."/>
            <person name="Davis C.M."/>
            <person name="Simpson J.R."/>
            <person name="Lauterbach L."/>
            <person name="Steele A.D."/>
            <person name="Gui C."/>
            <person name="Meng S."/>
            <person name="Li G."/>
            <person name="Viehrig K."/>
            <person name="Ye F."/>
            <person name="Su P."/>
            <person name="Kiefer A.F."/>
            <person name="Nichols A."/>
            <person name="Cepeda A.J."/>
            <person name="Yan W."/>
            <person name="Fan B."/>
            <person name="Jiang Y."/>
            <person name="Adhikari A."/>
            <person name="Zheng C.-J."/>
            <person name="Schuster L."/>
            <person name="Cowan T.M."/>
            <person name="Smanski M.J."/>
            <person name="Chevrette M.G."/>
            <person name="De Carvalho L.P.S."/>
            <person name="Shen B."/>
        </authorList>
    </citation>
    <scope>NUCLEOTIDE SEQUENCE [LARGE SCALE GENOMIC DNA]</scope>
    <source>
        <strain evidence="2 3">NPDC058428</strain>
    </source>
</reference>
<keyword evidence="1" id="KW-1133">Transmembrane helix</keyword>
<proteinExistence type="predicted"/>
<gene>
    <name evidence="2" type="ORF">ACFWOQ_02800</name>
</gene>
<evidence type="ECO:0000313" key="2">
    <source>
        <dbReference type="EMBL" id="MFD4821480.1"/>
    </source>
</evidence>
<sequence length="130" mass="13855">MSVPPPGPGNGPPSQDRPHDAVASALQRLPRTLSGARRRFLAVNGTAFLLTASLSATAGELFATRPVGTLPLGVVLGTLQLAVLLFTSWWYDRTLRRHADPLVGLIRRHAELVGTAPPQPAPAEALGRRR</sequence>
<comment type="caution">
    <text evidence="2">The sequence shown here is derived from an EMBL/GenBank/DDBJ whole genome shotgun (WGS) entry which is preliminary data.</text>
</comment>
<keyword evidence="1" id="KW-0812">Transmembrane</keyword>
<dbReference type="Proteomes" id="UP001598352">
    <property type="component" value="Unassembled WGS sequence"/>
</dbReference>
<name>A0ABW6EU35_9ACTN</name>
<feature type="transmembrane region" description="Helical" evidence="1">
    <location>
        <begin position="40"/>
        <end position="58"/>
    </location>
</feature>
<dbReference type="EMBL" id="JBHXKZ010000002">
    <property type="protein sequence ID" value="MFD4821480.1"/>
    <property type="molecule type" value="Genomic_DNA"/>
</dbReference>
<evidence type="ECO:0000313" key="3">
    <source>
        <dbReference type="Proteomes" id="UP001598352"/>
    </source>
</evidence>